<dbReference type="GO" id="GO:0016743">
    <property type="term" value="F:carboxyl- or carbamoyltransferase activity"/>
    <property type="evidence" value="ECO:0007669"/>
    <property type="project" value="UniProtKB-UniRule"/>
</dbReference>
<dbReference type="PRINTS" id="PR01069">
    <property type="entry name" value="ACCCTRFRASEA"/>
</dbReference>
<sequence length="332" mass="36734">MATELPFEKPLVELRVKIDELKRFTEEKGIDMSEEVATLEAKAKTLAESIYRDLKPWQKVQIARHPERPTALDYIRAMCGDFIELHGDRNFRDDPAMVGGVGLFRGRPVTLIGTQKGKDTKDNIHRNFGMAHPEGYRKALRLMKQAEKFQRPVFTFIDTAGAYPGAGAEERGQGEAIARNLIEMAGLRVPVVCVVTGEGGSGGALGLGVADEILMFEHAYYSVISPESAAALLWKDATQGQRAADTMCITAQDLKAFGIVDQIVPEPFGGVQRDRAEAVSALSDAFAQALDRLDALGMDALLERRYDKYRKIGNYREMTEELPKHSVAMQES</sequence>
<keyword evidence="15" id="KW-1185">Reference proteome</keyword>
<accession>A0A162UDP5</accession>
<evidence type="ECO:0000256" key="8">
    <source>
        <dbReference type="ARBA" id="ARBA00023160"/>
    </source>
</evidence>
<evidence type="ECO:0000256" key="6">
    <source>
        <dbReference type="ARBA" id="ARBA00022840"/>
    </source>
</evidence>
<dbReference type="PROSITE" id="PS50989">
    <property type="entry name" value="COA_CT_CTER"/>
    <property type="match status" value="1"/>
</dbReference>
<evidence type="ECO:0000313" key="14">
    <source>
        <dbReference type="Proteomes" id="UP000077421"/>
    </source>
</evidence>
<dbReference type="Proteomes" id="UP000190229">
    <property type="component" value="Unassembled WGS sequence"/>
</dbReference>
<keyword evidence="4 10" id="KW-0547">Nucleotide-binding</keyword>
<keyword evidence="7 10" id="KW-0443">Lipid metabolism</keyword>
<comment type="subunit">
    <text evidence="10">Acetyl-CoA carboxylase is a heterohexamer composed of biotin carboxyl carrier protein (AccB), biotin carboxylase (AccC) and two subunits each of ACCase subunit alpha (AccA) and ACCase subunit beta (AccD).</text>
</comment>
<organism evidence="13 15">
    <name type="scientific">Ferroacidibacillus organovorans</name>
    <dbReference type="NCBI Taxonomy" id="1765683"/>
    <lineage>
        <taxon>Bacteria</taxon>
        <taxon>Bacillati</taxon>
        <taxon>Bacillota</taxon>
        <taxon>Bacilli</taxon>
        <taxon>Bacillales</taxon>
        <taxon>Alicyclobacillaceae</taxon>
        <taxon>Ferroacidibacillus</taxon>
    </lineage>
</organism>
<keyword evidence="2 10" id="KW-0444">Lipid biosynthesis</keyword>
<dbReference type="Gene3D" id="3.90.226.10">
    <property type="entry name" value="2-enoyl-CoA Hydratase, Chain A, domain 1"/>
    <property type="match status" value="1"/>
</dbReference>
<dbReference type="InterPro" id="IPR001095">
    <property type="entry name" value="Acetyl_CoA_COase_a_su"/>
</dbReference>
<dbReference type="HAMAP" id="MF_00823">
    <property type="entry name" value="AcetylCoA_CT_alpha"/>
    <property type="match status" value="1"/>
</dbReference>
<dbReference type="NCBIfam" id="NF004344">
    <property type="entry name" value="PRK05724.1"/>
    <property type="match status" value="1"/>
</dbReference>
<evidence type="ECO:0000256" key="1">
    <source>
        <dbReference type="ARBA" id="ARBA00004956"/>
    </source>
</evidence>
<evidence type="ECO:0000256" key="4">
    <source>
        <dbReference type="ARBA" id="ARBA00022741"/>
    </source>
</evidence>
<comment type="pathway">
    <text evidence="1 10">Lipid metabolism; malonyl-CoA biosynthesis; malonyl-CoA from acetyl-CoA: step 1/1.</text>
</comment>
<dbReference type="SUPFAM" id="SSF52096">
    <property type="entry name" value="ClpP/crotonase"/>
    <property type="match status" value="1"/>
</dbReference>
<dbReference type="GO" id="GO:0009317">
    <property type="term" value="C:acetyl-CoA carboxylase complex"/>
    <property type="evidence" value="ECO:0007669"/>
    <property type="project" value="InterPro"/>
</dbReference>
<dbReference type="RefSeq" id="WP_067563661.1">
    <property type="nucleotide sequence ID" value="NZ_LSUQ01000015.1"/>
</dbReference>
<evidence type="ECO:0000256" key="9">
    <source>
        <dbReference type="ARBA" id="ARBA00049152"/>
    </source>
</evidence>
<evidence type="ECO:0000259" key="11">
    <source>
        <dbReference type="PROSITE" id="PS50989"/>
    </source>
</evidence>
<dbReference type="InterPro" id="IPR011763">
    <property type="entry name" value="COA_CT_C"/>
</dbReference>
<dbReference type="PANTHER" id="PTHR42853:SF3">
    <property type="entry name" value="ACETYL-COENZYME A CARBOXYLASE CARBOXYL TRANSFERASE SUBUNIT ALPHA, CHLOROPLASTIC"/>
    <property type="match status" value="1"/>
</dbReference>
<evidence type="ECO:0000256" key="5">
    <source>
        <dbReference type="ARBA" id="ARBA00022832"/>
    </source>
</evidence>
<evidence type="ECO:0000313" key="15">
    <source>
        <dbReference type="Proteomes" id="UP000190229"/>
    </source>
</evidence>
<keyword evidence="8 10" id="KW-0275">Fatty acid biosynthesis</keyword>
<comment type="function">
    <text evidence="10">Component of the acetyl coenzyme A carboxylase (ACC) complex. First, biotin carboxylase catalyzes the carboxylation of biotin on its carrier protein (BCCP) and then the CO(2) group is transferred by the carboxyltransferase to acetyl-CoA to form malonyl-CoA.</text>
</comment>
<dbReference type="NCBIfam" id="TIGR00513">
    <property type="entry name" value="accA"/>
    <property type="match status" value="1"/>
</dbReference>
<evidence type="ECO:0000313" key="12">
    <source>
        <dbReference type="EMBL" id="OAG94134.1"/>
    </source>
</evidence>
<dbReference type="GO" id="GO:0006633">
    <property type="term" value="P:fatty acid biosynthetic process"/>
    <property type="evidence" value="ECO:0007669"/>
    <property type="project" value="UniProtKB-KW"/>
</dbReference>
<keyword evidence="6 10" id="KW-0067">ATP-binding</keyword>
<dbReference type="GO" id="GO:2001295">
    <property type="term" value="P:malonyl-CoA biosynthetic process"/>
    <property type="evidence" value="ECO:0007669"/>
    <property type="project" value="UniProtKB-UniRule"/>
</dbReference>
<gene>
    <name evidence="10" type="primary">accA</name>
    <name evidence="12" type="ORF">AYW79_06835</name>
    <name evidence="13" type="ORF">B2M26_12860</name>
</gene>
<dbReference type="Pfam" id="PF03255">
    <property type="entry name" value="ACCA"/>
    <property type="match status" value="1"/>
</dbReference>
<dbReference type="EMBL" id="LSUQ01000015">
    <property type="protein sequence ID" value="OAG94134.1"/>
    <property type="molecule type" value="Genomic_DNA"/>
</dbReference>
<dbReference type="PANTHER" id="PTHR42853">
    <property type="entry name" value="ACETYL-COENZYME A CARBOXYLASE CARBOXYL TRANSFERASE SUBUNIT ALPHA"/>
    <property type="match status" value="1"/>
</dbReference>
<keyword evidence="3 10" id="KW-0808">Transferase</keyword>
<protein>
    <recommendedName>
        <fullName evidence="10">Acetyl-coenzyme A carboxylase carboxyl transferase subunit alpha</fullName>
        <shortName evidence="10">ACCase subunit alpha</shortName>
        <shortName evidence="10">Acetyl-CoA carboxylase carboxyltransferase subunit alpha</shortName>
        <ecNumber evidence="10">2.1.3.15</ecNumber>
    </recommendedName>
</protein>
<dbReference type="GO" id="GO:0005524">
    <property type="term" value="F:ATP binding"/>
    <property type="evidence" value="ECO:0007669"/>
    <property type="project" value="UniProtKB-KW"/>
</dbReference>
<name>A0A162UDP5_9BACL</name>
<dbReference type="EMBL" id="MWPS01000038">
    <property type="protein sequence ID" value="OPG15344.1"/>
    <property type="molecule type" value="Genomic_DNA"/>
</dbReference>
<dbReference type="STRING" id="1765683.B2M26_12860"/>
<dbReference type="GO" id="GO:0003989">
    <property type="term" value="F:acetyl-CoA carboxylase activity"/>
    <property type="evidence" value="ECO:0007669"/>
    <property type="project" value="InterPro"/>
</dbReference>
<evidence type="ECO:0000256" key="3">
    <source>
        <dbReference type="ARBA" id="ARBA00022679"/>
    </source>
</evidence>
<dbReference type="UniPathway" id="UPA00655">
    <property type="reaction ID" value="UER00711"/>
</dbReference>
<dbReference type="NCBIfam" id="NF041504">
    <property type="entry name" value="AccA_sub"/>
    <property type="match status" value="1"/>
</dbReference>
<dbReference type="OrthoDB" id="9808023at2"/>
<keyword evidence="10" id="KW-0963">Cytoplasm</keyword>
<evidence type="ECO:0000256" key="10">
    <source>
        <dbReference type="HAMAP-Rule" id="MF_00823"/>
    </source>
</evidence>
<feature type="domain" description="CoA carboxyltransferase C-terminal" evidence="11">
    <location>
        <begin position="38"/>
        <end position="292"/>
    </location>
</feature>
<comment type="caution">
    <text evidence="13">The sequence shown here is derived from an EMBL/GenBank/DDBJ whole genome shotgun (WGS) entry which is preliminary data.</text>
</comment>
<evidence type="ECO:0000256" key="7">
    <source>
        <dbReference type="ARBA" id="ARBA00023098"/>
    </source>
</evidence>
<comment type="catalytic activity">
    <reaction evidence="9 10">
        <text>N(6)-carboxybiotinyl-L-lysyl-[protein] + acetyl-CoA = N(6)-biotinyl-L-lysyl-[protein] + malonyl-CoA</text>
        <dbReference type="Rhea" id="RHEA:54728"/>
        <dbReference type="Rhea" id="RHEA-COMP:10505"/>
        <dbReference type="Rhea" id="RHEA-COMP:10506"/>
        <dbReference type="ChEBI" id="CHEBI:57288"/>
        <dbReference type="ChEBI" id="CHEBI:57384"/>
        <dbReference type="ChEBI" id="CHEBI:83144"/>
        <dbReference type="ChEBI" id="CHEBI:83145"/>
        <dbReference type="EC" id="2.1.3.15"/>
    </reaction>
</comment>
<dbReference type="AlphaFoldDB" id="A0A162UDP5"/>
<reference evidence="13 15" key="2">
    <citation type="submission" date="2017-02" db="EMBL/GenBank/DDBJ databases">
        <title>Draft genome of Acidibacillus ferrooxidans Huett2.</title>
        <authorList>
            <person name="Schopf S."/>
        </authorList>
    </citation>
    <scope>NUCLEOTIDE SEQUENCE [LARGE SCALE GENOMIC DNA]</scope>
    <source>
        <strain evidence="13 15">Huett2</strain>
    </source>
</reference>
<keyword evidence="5 10" id="KW-0276">Fatty acid metabolism</keyword>
<evidence type="ECO:0000313" key="13">
    <source>
        <dbReference type="EMBL" id="OPG15344.1"/>
    </source>
</evidence>
<proteinExistence type="inferred from homology"/>
<reference evidence="12 14" key="1">
    <citation type="submission" date="2016-02" db="EMBL/GenBank/DDBJ databases">
        <title>Draft genome sequence of Acidibacillus ferrooxidans SLC66.</title>
        <authorList>
            <person name="Oliveira G."/>
            <person name="Nancucheo I."/>
            <person name="Dall'Agnol H."/>
            <person name="Johnson B."/>
            <person name="Oliveira R."/>
            <person name="Nunes G.L."/>
            <person name="Tzotzos G."/>
            <person name="Orellana S.C."/>
            <person name="Salim A.C."/>
            <person name="Araujo F.M."/>
        </authorList>
    </citation>
    <scope>NUCLEOTIDE SEQUENCE [LARGE SCALE GENOMIC DNA]</scope>
    <source>
        <strain evidence="12 14">SLC66</strain>
    </source>
</reference>
<dbReference type="InterPro" id="IPR029045">
    <property type="entry name" value="ClpP/crotonase-like_dom_sf"/>
</dbReference>
<dbReference type="Proteomes" id="UP000077421">
    <property type="component" value="Unassembled WGS sequence"/>
</dbReference>
<dbReference type="EC" id="2.1.3.15" evidence="10"/>
<comment type="subcellular location">
    <subcellularLocation>
        <location evidence="10">Cytoplasm</location>
    </subcellularLocation>
</comment>
<comment type="similarity">
    <text evidence="10">Belongs to the AccA family.</text>
</comment>
<evidence type="ECO:0000256" key="2">
    <source>
        <dbReference type="ARBA" id="ARBA00022516"/>
    </source>
</evidence>